<evidence type="ECO:0000259" key="2">
    <source>
        <dbReference type="PROSITE" id="PS51371"/>
    </source>
</evidence>
<keyword evidence="4" id="KW-1185">Reference proteome</keyword>
<gene>
    <name evidence="3" type="ORF">JF544_07190</name>
</gene>
<evidence type="ECO:0000313" key="4">
    <source>
        <dbReference type="Proteomes" id="UP000663970"/>
    </source>
</evidence>
<evidence type="ECO:0000313" key="3">
    <source>
        <dbReference type="EMBL" id="MBN8235029.1"/>
    </source>
</evidence>
<name>A0ABS3DUU5_9BACI</name>
<dbReference type="SUPFAM" id="SSF54631">
    <property type="entry name" value="CBS-domain pair"/>
    <property type="match status" value="1"/>
</dbReference>
<proteinExistence type="predicted"/>
<accession>A0ABS3DUU5</accession>
<dbReference type="PROSITE" id="PS51371">
    <property type="entry name" value="CBS"/>
    <property type="match status" value="1"/>
</dbReference>
<dbReference type="EMBL" id="JAEKJY010000002">
    <property type="protein sequence ID" value="MBN8235029.1"/>
    <property type="molecule type" value="Genomic_DNA"/>
</dbReference>
<dbReference type="InterPro" id="IPR000644">
    <property type="entry name" value="CBS_dom"/>
</dbReference>
<reference evidence="3 4" key="1">
    <citation type="submission" date="2020-12" db="EMBL/GenBank/DDBJ databases">
        <title>Oil enriched cultivation method for isolating marine PHA-producing bacteria.</title>
        <authorList>
            <person name="Zheng W."/>
            <person name="Yu S."/>
            <person name="Huang Y."/>
        </authorList>
    </citation>
    <scope>NUCLEOTIDE SEQUENCE [LARGE SCALE GENOMIC DNA]</scope>
    <source>
        <strain evidence="3 4">SY-2-6</strain>
    </source>
</reference>
<feature type="domain" description="CBS" evidence="2">
    <location>
        <begin position="101"/>
        <end position="157"/>
    </location>
</feature>
<dbReference type="InterPro" id="IPR046342">
    <property type="entry name" value="CBS_dom_sf"/>
</dbReference>
<dbReference type="Proteomes" id="UP000663970">
    <property type="component" value="Unassembled WGS sequence"/>
</dbReference>
<dbReference type="Pfam" id="PF00571">
    <property type="entry name" value="CBS"/>
    <property type="match status" value="1"/>
</dbReference>
<dbReference type="Gene3D" id="3.10.580.10">
    <property type="entry name" value="CBS-domain"/>
    <property type="match status" value="1"/>
</dbReference>
<keyword evidence="1" id="KW-0129">CBS domain</keyword>
<sequence>MHDIVEEFEITFNQIHQHLKELNGYPKNDNFVELLQHSKLKHSVVRVHFDQLKQYAKLRNAIVHERISGDYYIATPHEDVVHHLKSIQKILEQPPEALTFATRPVLFFKTSTNLLHIMEAFSKHGISQFPIYDDSHHFAGLLTNDGIVRFLAQTTENGGNPALHVQASDVLGYEKHANVQFLSATASVFDLEERFEKSLNEDKKLKAVILTKTGQSDDLPMGIVTTWDLIKVDRREQDIS</sequence>
<organism evidence="3 4">
    <name type="scientific">Halobacillus kuroshimensis</name>
    <dbReference type="NCBI Taxonomy" id="302481"/>
    <lineage>
        <taxon>Bacteria</taxon>
        <taxon>Bacillati</taxon>
        <taxon>Bacillota</taxon>
        <taxon>Bacilli</taxon>
        <taxon>Bacillales</taxon>
        <taxon>Bacillaceae</taxon>
        <taxon>Halobacillus</taxon>
    </lineage>
</organism>
<evidence type="ECO:0000256" key="1">
    <source>
        <dbReference type="PROSITE-ProRule" id="PRU00703"/>
    </source>
</evidence>
<dbReference type="RefSeq" id="WP_027954755.1">
    <property type="nucleotide sequence ID" value="NZ_JAEKJY010000002.1"/>
</dbReference>
<comment type="caution">
    <text evidence="3">The sequence shown here is derived from an EMBL/GenBank/DDBJ whole genome shotgun (WGS) entry which is preliminary data.</text>
</comment>
<protein>
    <submittedName>
        <fullName evidence="3">CBS domain-containing protein</fullName>
    </submittedName>
</protein>